<dbReference type="OrthoDB" id="9798761at2"/>
<evidence type="ECO:0000313" key="3">
    <source>
        <dbReference type="EMBL" id="MVN91470.1"/>
    </source>
</evidence>
<dbReference type="Proteomes" id="UP000434850">
    <property type="component" value="Unassembled WGS sequence"/>
</dbReference>
<accession>A0A6I4I8D7</accession>
<evidence type="ECO:0000259" key="1">
    <source>
        <dbReference type="Pfam" id="PF03235"/>
    </source>
</evidence>
<evidence type="ECO:0000259" key="2">
    <source>
        <dbReference type="Pfam" id="PF25202"/>
    </source>
</evidence>
<proteinExistence type="predicted"/>
<keyword evidence="4" id="KW-1185">Reference proteome</keyword>
<dbReference type="Pfam" id="PF03235">
    <property type="entry name" value="GmrSD_N"/>
    <property type="match status" value="1"/>
</dbReference>
<feature type="domain" description="DUF7834" evidence="2">
    <location>
        <begin position="182"/>
        <end position="419"/>
    </location>
</feature>
<dbReference type="AlphaFoldDB" id="A0A6I4I8D7"/>
<dbReference type="EMBL" id="WQLA01000003">
    <property type="protein sequence ID" value="MVN91470.1"/>
    <property type="molecule type" value="Genomic_DNA"/>
</dbReference>
<reference evidence="3 4" key="1">
    <citation type="submission" date="2019-12" db="EMBL/GenBank/DDBJ databases">
        <title>Mucilaginibacter sp. HME9299 genome sequencing and assembly.</title>
        <authorList>
            <person name="Kang H."/>
            <person name="Kim H."/>
            <person name="Joh K."/>
        </authorList>
    </citation>
    <scope>NUCLEOTIDE SEQUENCE [LARGE SCALE GENOMIC DNA]</scope>
    <source>
        <strain evidence="3 4">HME9299</strain>
    </source>
</reference>
<dbReference type="Pfam" id="PF25202">
    <property type="entry name" value="DUF7834"/>
    <property type="match status" value="1"/>
</dbReference>
<sequence>MSGTRLETKVMSLKDLLADHDLTIPVYQRPYSWTDQQVIPLMSDLYKAKKGDTLVMGSLIFHRNGSLTDIVDGQQRLTTFAILHRLLNTGASNFLMKRPFRYLSAQENVRKNAALINDMIKKKGGGPELDFADIFFIVLYAPDLDDAFAFFDSQNSRGKRLDDHEILKAHHLRYIADPALAEDCAVKWQSLEKDPALKIGTLLGSILGRGRKWGRKEYRELDIKKEFRSQRIHRSDRSGYLMNRYQQAPLFRTWRYDPVSGKGLELFFDRHDGIYRSGSILINDDALLSLPLQITQSLEGGESFFWFTQKYYQLYKQIIVGNKLGPFFRELETNLKHFDHNTGTRYVHELFVAAVIFYVDKFGHEEADYVLACLFFTCYHLRFKQPTVQYSSVYRYIREEHNPFALIERAGHPDYIVERCNVLLEGAYREQNIKSNSIREKMRISLFEDPEHAFFLGHRHLLPRSLSFLARL</sequence>
<gene>
    <name evidence="3" type="ORF">GO816_10075</name>
</gene>
<organism evidence="3 4">
    <name type="scientific">Mucilaginibacter aquatilis</name>
    <dbReference type="NCBI Taxonomy" id="1517760"/>
    <lineage>
        <taxon>Bacteria</taxon>
        <taxon>Pseudomonadati</taxon>
        <taxon>Bacteroidota</taxon>
        <taxon>Sphingobacteriia</taxon>
        <taxon>Sphingobacteriales</taxon>
        <taxon>Sphingobacteriaceae</taxon>
        <taxon>Mucilaginibacter</taxon>
    </lineage>
</organism>
<dbReference type="InterPro" id="IPR057156">
    <property type="entry name" value="DUF7834"/>
</dbReference>
<name>A0A6I4I8D7_9SPHI</name>
<comment type="caution">
    <text evidence="3">The sequence shown here is derived from an EMBL/GenBank/DDBJ whole genome shotgun (WGS) entry which is preliminary data.</text>
</comment>
<feature type="domain" description="GmrSD restriction endonucleases N-terminal" evidence="1">
    <location>
        <begin position="13"/>
        <end position="172"/>
    </location>
</feature>
<evidence type="ECO:0000313" key="4">
    <source>
        <dbReference type="Proteomes" id="UP000434850"/>
    </source>
</evidence>
<dbReference type="PANTHER" id="PTHR35149">
    <property type="entry name" value="SLL5132 PROTEIN"/>
    <property type="match status" value="1"/>
</dbReference>
<dbReference type="InterPro" id="IPR004919">
    <property type="entry name" value="GmrSD_N"/>
</dbReference>
<dbReference type="PANTHER" id="PTHR35149:SF2">
    <property type="entry name" value="DUF262 DOMAIN-CONTAINING PROTEIN"/>
    <property type="match status" value="1"/>
</dbReference>
<protein>
    <submittedName>
        <fullName evidence="3">DUF262 domain-containing protein</fullName>
    </submittedName>
</protein>